<name>A0ABU6ZQ01_9FABA</name>
<sequence length="67" mass="7857">MRRARAGQLRTTRITTNMDDVDPNRPRRCGLCRQVGHTGRIVIREVLLPVMVFRVRIQMNPWQAITE</sequence>
<dbReference type="Proteomes" id="UP001341840">
    <property type="component" value="Unassembled WGS sequence"/>
</dbReference>
<accession>A0ABU6ZQ01</accession>
<evidence type="ECO:0000313" key="1">
    <source>
        <dbReference type="EMBL" id="MED6224067.1"/>
    </source>
</evidence>
<comment type="caution">
    <text evidence="1">The sequence shown here is derived from an EMBL/GenBank/DDBJ whole genome shotgun (WGS) entry which is preliminary data.</text>
</comment>
<gene>
    <name evidence="1" type="ORF">PIB30_080182</name>
</gene>
<evidence type="ECO:0000313" key="2">
    <source>
        <dbReference type="Proteomes" id="UP001341840"/>
    </source>
</evidence>
<protein>
    <submittedName>
        <fullName evidence="1">Uncharacterized protein</fullName>
    </submittedName>
</protein>
<proteinExistence type="predicted"/>
<reference evidence="1 2" key="1">
    <citation type="journal article" date="2023" name="Plants (Basel)">
        <title>Bridging the Gap: Combining Genomics and Transcriptomics Approaches to Understand Stylosanthes scabra, an Orphan Legume from the Brazilian Caatinga.</title>
        <authorList>
            <person name="Ferreira-Neto J.R.C."/>
            <person name="da Silva M.D."/>
            <person name="Binneck E."/>
            <person name="de Melo N.F."/>
            <person name="da Silva R.H."/>
            <person name="de Melo A.L.T.M."/>
            <person name="Pandolfi V."/>
            <person name="Bustamante F.O."/>
            <person name="Brasileiro-Vidal A.C."/>
            <person name="Benko-Iseppon A.M."/>
        </authorList>
    </citation>
    <scope>NUCLEOTIDE SEQUENCE [LARGE SCALE GENOMIC DNA]</scope>
    <source>
        <tissue evidence="1">Leaves</tissue>
    </source>
</reference>
<organism evidence="1 2">
    <name type="scientific">Stylosanthes scabra</name>
    <dbReference type="NCBI Taxonomy" id="79078"/>
    <lineage>
        <taxon>Eukaryota</taxon>
        <taxon>Viridiplantae</taxon>
        <taxon>Streptophyta</taxon>
        <taxon>Embryophyta</taxon>
        <taxon>Tracheophyta</taxon>
        <taxon>Spermatophyta</taxon>
        <taxon>Magnoliopsida</taxon>
        <taxon>eudicotyledons</taxon>
        <taxon>Gunneridae</taxon>
        <taxon>Pentapetalae</taxon>
        <taxon>rosids</taxon>
        <taxon>fabids</taxon>
        <taxon>Fabales</taxon>
        <taxon>Fabaceae</taxon>
        <taxon>Papilionoideae</taxon>
        <taxon>50 kb inversion clade</taxon>
        <taxon>dalbergioids sensu lato</taxon>
        <taxon>Dalbergieae</taxon>
        <taxon>Pterocarpus clade</taxon>
        <taxon>Stylosanthes</taxon>
    </lineage>
</organism>
<dbReference type="EMBL" id="JASCZI010273020">
    <property type="protein sequence ID" value="MED6224067.1"/>
    <property type="molecule type" value="Genomic_DNA"/>
</dbReference>
<keyword evidence="2" id="KW-1185">Reference proteome</keyword>